<feature type="binding site" evidence="5">
    <location>
        <position position="31"/>
    </location>
    <ligand>
        <name>Mn(2+)</name>
        <dbReference type="ChEBI" id="CHEBI:29035"/>
    </ligand>
</feature>
<evidence type="ECO:0000259" key="8">
    <source>
        <dbReference type="Pfam" id="PF02777"/>
    </source>
</evidence>
<comment type="function">
    <text evidence="6">Destroys radicals which are normally produced within the cells and which are toxic to biological systems.</text>
</comment>
<evidence type="ECO:0000256" key="6">
    <source>
        <dbReference type="RuleBase" id="RU000414"/>
    </source>
</evidence>
<dbReference type="InterPro" id="IPR050265">
    <property type="entry name" value="Fe/Mn_Superoxide_Dismutase"/>
</dbReference>
<dbReference type="Proteomes" id="UP000546464">
    <property type="component" value="Unassembled WGS sequence"/>
</dbReference>
<dbReference type="Gene3D" id="3.55.40.20">
    <property type="entry name" value="Iron/manganese superoxide dismutase, C-terminal domain"/>
    <property type="match status" value="1"/>
</dbReference>
<organism evidence="9 10">
    <name type="scientific">Ruficoccus amylovorans</name>
    <dbReference type="NCBI Taxonomy" id="1804625"/>
    <lineage>
        <taxon>Bacteria</taxon>
        <taxon>Pseudomonadati</taxon>
        <taxon>Verrucomicrobiota</taxon>
        <taxon>Opitutia</taxon>
        <taxon>Puniceicoccales</taxon>
        <taxon>Cerasicoccaceae</taxon>
        <taxon>Ruficoccus</taxon>
    </lineage>
</organism>
<keyword evidence="3 5" id="KW-0479">Metal-binding</keyword>
<reference evidence="9 10" key="1">
    <citation type="submission" date="2020-07" db="EMBL/GenBank/DDBJ databases">
        <authorList>
            <person name="Feng X."/>
        </authorList>
    </citation>
    <scope>NUCLEOTIDE SEQUENCE [LARGE SCALE GENOMIC DNA]</scope>
    <source>
        <strain evidence="9 10">JCM31066</strain>
    </source>
</reference>
<evidence type="ECO:0000313" key="10">
    <source>
        <dbReference type="Proteomes" id="UP000546464"/>
    </source>
</evidence>
<feature type="domain" description="Manganese/iron superoxide dismutase N-terminal" evidence="7">
    <location>
        <begin position="6"/>
        <end position="87"/>
    </location>
</feature>
<dbReference type="EC" id="1.15.1.1" evidence="2 6"/>
<name>A0A842HG97_9BACT</name>
<dbReference type="PANTHER" id="PTHR11404">
    <property type="entry name" value="SUPEROXIDE DISMUTASE 2"/>
    <property type="match status" value="1"/>
</dbReference>
<dbReference type="InterPro" id="IPR036314">
    <property type="entry name" value="SOD_C_sf"/>
</dbReference>
<dbReference type="InterPro" id="IPR001189">
    <property type="entry name" value="Mn/Fe_SOD"/>
</dbReference>
<dbReference type="FunFam" id="3.55.40.20:FF:000004">
    <property type="entry name" value="Superoxide dismutase [Fe]"/>
    <property type="match status" value="1"/>
</dbReference>
<feature type="domain" description="Manganese/iron superoxide dismutase C-terminal" evidence="8">
    <location>
        <begin position="95"/>
        <end position="196"/>
    </location>
</feature>
<dbReference type="AlphaFoldDB" id="A0A842HG97"/>
<keyword evidence="10" id="KW-1185">Reference proteome</keyword>
<dbReference type="GO" id="GO:0046872">
    <property type="term" value="F:metal ion binding"/>
    <property type="evidence" value="ECO:0007669"/>
    <property type="project" value="UniProtKB-KW"/>
</dbReference>
<feature type="binding site" evidence="5">
    <location>
        <position position="167"/>
    </location>
    <ligand>
        <name>Mn(2+)</name>
        <dbReference type="ChEBI" id="CHEBI:29035"/>
    </ligand>
</feature>
<gene>
    <name evidence="9" type="ORF">H5P28_13160</name>
</gene>
<dbReference type="EMBL" id="JACHVB010000035">
    <property type="protein sequence ID" value="MBC2595210.1"/>
    <property type="molecule type" value="Genomic_DNA"/>
</dbReference>
<evidence type="ECO:0000313" key="9">
    <source>
        <dbReference type="EMBL" id="MBC2595210.1"/>
    </source>
</evidence>
<keyword evidence="4 6" id="KW-0560">Oxidoreductase</keyword>
<dbReference type="PANTHER" id="PTHR11404:SF6">
    <property type="entry name" value="SUPEROXIDE DISMUTASE [MN], MITOCHONDRIAL"/>
    <property type="match status" value="1"/>
</dbReference>
<dbReference type="SUPFAM" id="SSF54719">
    <property type="entry name" value="Fe,Mn superoxide dismutase (SOD), C-terminal domain"/>
    <property type="match status" value="1"/>
</dbReference>
<dbReference type="Gene3D" id="1.10.287.990">
    <property type="entry name" value="Fe,Mn superoxide dismutase (SOD) domain"/>
    <property type="match status" value="1"/>
</dbReference>
<evidence type="ECO:0000256" key="1">
    <source>
        <dbReference type="ARBA" id="ARBA00008714"/>
    </source>
</evidence>
<feature type="binding site" evidence="5">
    <location>
        <position position="163"/>
    </location>
    <ligand>
        <name>Mn(2+)</name>
        <dbReference type="ChEBI" id="CHEBI:29035"/>
    </ligand>
</feature>
<dbReference type="InterPro" id="IPR019832">
    <property type="entry name" value="Mn/Fe_SOD_C"/>
</dbReference>
<dbReference type="InterPro" id="IPR019831">
    <property type="entry name" value="Mn/Fe_SOD_N"/>
</dbReference>
<proteinExistence type="inferred from homology"/>
<evidence type="ECO:0000256" key="3">
    <source>
        <dbReference type="ARBA" id="ARBA00022723"/>
    </source>
</evidence>
<dbReference type="GO" id="GO:0004784">
    <property type="term" value="F:superoxide dismutase activity"/>
    <property type="evidence" value="ECO:0007669"/>
    <property type="project" value="UniProtKB-EC"/>
</dbReference>
<comment type="catalytic activity">
    <reaction evidence="6">
        <text>2 superoxide + 2 H(+) = H2O2 + O2</text>
        <dbReference type="Rhea" id="RHEA:20696"/>
        <dbReference type="ChEBI" id="CHEBI:15378"/>
        <dbReference type="ChEBI" id="CHEBI:15379"/>
        <dbReference type="ChEBI" id="CHEBI:16240"/>
        <dbReference type="ChEBI" id="CHEBI:18421"/>
        <dbReference type="EC" id="1.15.1.1"/>
    </reaction>
</comment>
<evidence type="ECO:0000259" key="7">
    <source>
        <dbReference type="Pfam" id="PF00081"/>
    </source>
</evidence>
<dbReference type="PROSITE" id="PS00088">
    <property type="entry name" value="SOD_MN"/>
    <property type="match status" value="1"/>
</dbReference>
<evidence type="ECO:0000256" key="2">
    <source>
        <dbReference type="ARBA" id="ARBA00012682"/>
    </source>
</evidence>
<feature type="binding site" evidence="5">
    <location>
        <position position="79"/>
    </location>
    <ligand>
        <name>Mn(2+)</name>
        <dbReference type="ChEBI" id="CHEBI:29035"/>
    </ligand>
</feature>
<dbReference type="InterPro" id="IPR036324">
    <property type="entry name" value="Mn/Fe_SOD_N_sf"/>
</dbReference>
<comment type="caution">
    <text evidence="9">The sequence shown here is derived from an EMBL/GenBank/DDBJ whole genome shotgun (WGS) entry which is preliminary data.</text>
</comment>
<comment type="similarity">
    <text evidence="1 6">Belongs to the iron/manganese superoxide dismutase family.</text>
</comment>
<dbReference type="PIRSF" id="PIRSF000349">
    <property type="entry name" value="SODismutase"/>
    <property type="match status" value="1"/>
</dbReference>
<dbReference type="Pfam" id="PF00081">
    <property type="entry name" value="Sod_Fe_N"/>
    <property type="match status" value="1"/>
</dbReference>
<protein>
    <recommendedName>
        <fullName evidence="2 6">Superoxide dismutase</fullName>
        <ecNumber evidence="2 6">1.15.1.1</ecNumber>
    </recommendedName>
</protein>
<dbReference type="Pfam" id="PF02777">
    <property type="entry name" value="Sod_Fe_C"/>
    <property type="match status" value="1"/>
</dbReference>
<evidence type="ECO:0000256" key="5">
    <source>
        <dbReference type="PIRSR" id="PIRSR000349-1"/>
    </source>
</evidence>
<accession>A0A842HG97</accession>
<dbReference type="InterPro" id="IPR019833">
    <property type="entry name" value="Mn/Fe_SOD_BS"/>
</dbReference>
<evidence type="ECO:0000256" key="4">
    <source>
        <dbReference type="ARBA" id="ARBA00023002"/>
    </source>
</evidence>
<sequence length="203" mass="22778">MNSAGEYELPPLPYAYDALEPAIDAETMRLHHDIHFNGYKNGLNKALAQLKQFRSAGDYPEISYWENELAFNGAGYNLHTVFFANMAPEGTTKPSSTLSKTLDTHFGGLDAFKGQFSAAAAKVQGSGWAILGYQPFGGKLVVLQAEKHQNLTQWGVIPILALDVWEHAYYLKYQNRRGDYIKNWWNVVNWDNVAQRTEAAMTA</sequence>
<dbReference type="SUPFAM" id="SSF46609">
    <property type="entry name" value="Fe,Mn superoxide dismutase (SOD), N-terminal domain"/>
    <property type="match status" value="1"/>
</dbReference>
<dbReference type="PRINTS" id="PR01703">
    <property type="entry name" value="MNSODISMTASE"/>
</dbReference>